<feature type="disulfide bond" evidence="15">
    <location>
        <begin position="984"/>
        <end position="1002"/>
    </location>
</feature>
<dbReference type="PRINTS" id="PR00261">
    <property type="entry name" value="LDLRECEPTOR"/>
</dbReference>
<evidence type="ECO:0000256" key="10">
    <source>
        <dbReference type="ARBA" id="ARBA00023136"/>
    </source>
</evidence>
<feature type="repeat" description="LDL-receptor class B" evidence="16">
    <location>
        <begin position="2455"/>
        <end position="2497"/>
    </location>
</feature>
<dbReference type="PROSITE" id="PS00010">
    <property type="entry name" value="ASX_HYDROXYL"/>
    <property type="match status" value="1"/>
</dbReference>
<feature type="compositionally biased region" description="Basic residues" evidence="17">
    <location>
        <begin position="2527"/>
        <end position="2537"/>
    </location>
</feature>
<dbReference type="FunFam" id="2.120.10.30:FF:000241">
    <property type="entry name" value="Low-density lipoprotein receptor-related protein 6"/>
    <property type="match status" value="2"/>
</dbReference>
<evidence type="ECO:0000256" key="13">
    <source>
        <dbReference type="ARBA" id="ARBA00023180"/>
    </source>
</evidence>
<feature type="disulfide bond" evidence="15">
    <location>
        <begin position="2942"/>
        <end position="2960"/>
    </location>
</feature>
<feature type="region of interest" description="Disordered" evidence="17">
    <location>
        <begin position="1100"/>
        <end position="1121"/>
    </location>
</feature>
<evidence type="ECO:0000256" key="11">
    <source>
        <dbReference type="ARBA" id="ARBA00023157"/>
    </source>
</evidence>
<evidence type="ECO:0000256" key="1">
    <source>
        <dbReference type="ARBA" id="ARBA00004251"/>
    </source>
</evidence>
<dbReference type="InterPro" id="IPR002172">
    <property type="entry name" value="LDrepeatLR_classA_rpt"/>
</dbReference>
<dbReference type="Pfam" id="PF00058">
    <property type="entry name" value="Ldl_recept_b"/>
    <property type="match status" value="5"/>
</dbReference>
<evidence type="ECO:0000259" key="20">
    <source>
        <dbReference type="PROSITE" id="PS50026"/>
    </source>
</evidence>
<feature type="disulfide bond" evidence="15">
    <location>
        <begin position="3618"/>
        <end position="3630"/>
    </location>
</feature>
<feature type="domain" description="EGF-like" evidence="20">
    <location>
        <begin position="4338"/>
        <end position="4374"/>
    </location>
</feature>
<feature type="disulfide bond" evidence="14">
    <location>
        <begin position="4554"/>
        <end position="4564"/>
    </location>
</feature>
<dbReference type="SMART" id="SM00192">
    <property type="entry name" value="LDLa"/>
    <property type="match status" value="26"/>
</dbReference>
<dbReference type="InterPro" id="IPR051221">
    <property type="entry name" value="LDLR-related"/>
</dbReference>
<keyword evidence="8" id="KW-0106">Calcium</keyword>
<dbReference type="InterPro" id="IPR011042">
    <property type="entry name" value="6-blade_b-propeller_TolB-like"/>
</dbReference>
<feature type="repeat" description="LDL-receptor class B" evidence="16">
    <location>
        <begin position="2410"/>
        <end position="2454"/>
    </location>
</feature>
<evidence type="ECO:0000256" key="12">
    <source>
        <dbReference type="ARBA" id="ARBA00023170"/>
    </source>
</evidence>
<dbReference type="SUPFAM" id="SSF57424">
    <property type="entry name" value="LDL receptor-like module"/>
    <property type="match status" value="23"/>
</dbReference>
<evidence type="ECO:0000256" key="5">
    <source>
        <dbReference type="ARBA" id="ARBA00022692"/>
    </source>
</evidence>
<feature type="repeat" description="LDL-receptor class B" evidence="16">
    <location>
        <begin position="689"/>
        <end position="732"/>
    </location>
</feature>
<dbReference type="SUPFAM" id="SSF57184">
    <property type="entry name" value="Growth factor receptor domain"/>
    <property type="match status" value="2"/>
</dbReference>
<feature type="disulfide bond" evidence="15">
    <location>
        <begin position="939"/>
        <end position="957"/>
    </location>
</feature>
<dbReference type="PROSITE" id="PS01209">
    <property type="entry name" value="LDLRA_1"/>
    <property type="match status" value="9"/>
</dbReference>
<feature type="disulfide bond" evidence="14">
    <location>
        <begin position="4579"/>
        <end position="4588"/>
    </location>
</feature>
<feature type="disulfide bond" evidence="14">
    <location>
        <begin position="4407"/>
        <end position="4416"/>
    </location>
</feature>
<keyword evidence="3 14" id="KW-0245">EGF-like domain</keyword>
<dbReference type="FunFam" id="4.10.400.10:FF:000007">
    <property type="entry name" value="Low density lipoprotein receptor-related protein 1"/>
    <property type="match status" value="1"/>
</dbReference>
<evidence type="ECO:0000256" key="3">
    <source>
        <dbReference type="ARBA" id="ARBA00022536"/>
    </source>
</evidence>
<dbReference type="SMART" id="SM00135">
    <property type="entry name" value="LY"/>
    <property type="match status" value="28"/>
</dbReference>
<dbReference type="GO" id="GO:0006897">
    <property type="term" value="P:endocytosis"/>
    <property type="evidence" value="ECO:0007669"/>
    <property type="project" value="UniProtKB-KW"/>
</dbReference>
<comment type="caution">
    <text evidence="21">The sequence shown here is derived from an EMBL/GenBank/DDBJ whole genome shotgun (WGS) entry which is preliminary data.</text>
</comment>
<feature type="disulfide bond" evidence="15">
    <location>
        <begin position="1067"/>
        <end position="1085"/>
    </location>
</feature>
<keyword evidence="2" id="KW-1003">Cell membrane</keyword>
<feature type="disulfide bond" evidence="15">
    <location>
        <begin position="3625"/>
        <end position="3643"/>
    </location>
</feature>
<feature type="disulfide bond" evidence="14">
    <location>
        <begin position="3014"/>
        <end position="3024"/>
    </location>
</feature>
<sequence length="4752" mass="514192">MMFRPEKCWPLLVLLGSAVVASVGSSGVPGEEVARCNAGQFRCADGSRCVPASWRCDGRPHCDDGSDELQCPSNATCGAGQFRCASSGLCIAASWRCDGDDDCGPRDSSDEDPYMCEKDFKCWGNWARCSTPVGGRFTCVPVYQFCDGSRHCPDGSDEWDICDNFTSAACAAAGCSECRPTHEGLACYCAPGYNPRNGTCVDSDECQWEGACSQLCRNTPGAYECGCAAGYELRADKHSCAAINDPPDEPLSLVVVTQSEVRREWLPGPARHQNSSLPALNVRAVDILYSNRSICYIHHNVSRSNVVCVGADDFSQRTTLPSPDLFPDLESVSHLAADWLSGAWYLSDEAREAIYACERGLSACRVLLDADLSKVHGFALDPIAGLMFWSVWGAVPARVEASTLWGGERRGLVAQRLVYPSALAVEPAARYLYWADAYLDSLERVRYDGSGRMTLRKGYSSQKLHCIAVLEGRLFLPFWANSSVLQLTPNRVPTDSDVIALRSRPTSVIVFHRQKQPIGFSYCSALIRYKMVEICLAVLDCRLMRALRIAVPHPCSVRRGGCAHICITAYRNGTAHAHCICRHGYRLVGHGDCERVELDEWLLVCRGSPPLVESVAVGRAGSEEEAAAPATHAARPTAADVDFATDTLYYCDVHRYEIVRQKLDGSGREVFIGRDVDNCEGLAVDWIGRNLYWTDDALGQVSVARLERPEARVALVSEPDFNPRAIVLDPANGVMFWTVWEGAGGGASGGRIETAQMDGSRRRLLVHAALHWPNGLVHDSEAGYLYWCDTYLNKIERLRVTVEGDAAAGATRETLATNSPSLPLSKPYGLALRYGEVLWSEHGTGLVRRLRDGVAVDLRSFPPPLYDIRFVSKNTRTGSNACSHGNGGCAEICLARGAGRVCACGAGRSLAPDLRSCRNVTGSSASLGAHRCPSRHFHCGRGRCIDESLVCDGDADCPDGSDEDASAAGPCANVKCDAEQYMQCDANRCIPKSWVCDGLKDCRDGADESGAWCARVVCGAEQFACARSRRCLPAAWRCDGAADCGPDDRSDEEQCDAGGCSSVMFKCTNGACVPWEYYCDGHADCADASDELACRAPARSTTIAPGPRPGDAHGRRPTDEQTNVPRLCEAHEFQCTNEECIRMEFRCDSRIDCLDGSDEANCGVVSTRAPSSSPATGSPSAATEAGEECSWPAIRCDNGTRCVPLLQLCDGTRDCADGGDEADRCGEPMCSVSGCSHSCQPTPSGPACVCPAHLHLRADRRTCSPTHLCEEWGVCSQTCQPQKSRYRCTCHEGYRLADDGFTCKSTESSPAVLVFSNRHELRAVELGSLASRALVSSLKNTIALDWRRIERGVQLFWTDVVDDNIYRGTIIDNALSDISAVVQQGLSTAEGLAVDWVGGNLYWVESSLHQIEVARADGRHRRTLIAGDMDSPRAIALDPTKGYLFWSDWEQSAPRIERATLAGRRRRRVVSVRAAGEGAWLNGIALDHLAQRLYWIDARSDSIHTTTYDGEDARVVLRGHGALSHPFAITVFESHVFWTDWRSNSVVRANKWNGSDVTVVQRTLTQPFDLKVIHPSRQPASANNPCRVNNGDCSHLCLIDTPLERVCACPHLMRLAADNRTCEAERQVLLVGVAGAVRGLALRGGLAQVAPTLAGPQLSRPAALQCDAMSQALYWADPDTNEVKRAELRGGRLRVSVLADAGLQQPRALALNVPARLLYLCARGTLAVASLDGERLTPLFEDRLDASALAVHPRTGDVYWAASSGGAERIETARGDGSGRRVLLDSNIDAHLAGVTSMTLDAENDLLYWVNTASASIQYLDLATKTPITLALEVGARPSAIEVHAGQALWADAATGALRACAQRDCSRPTLLRNNTEGVISLRVYDAGASNDSAGVQKGACTERSDRERCAHLCLPVSAVASACRCALGYSQRGTVCSPVEPTLVYSLSWELRGISLAPGDKGEAKDALPPLPQITSAADVDYYAKEEWLYWADPEGGAVWRVKRDGSGRQRVAQQAEGASSSGAGTAEGAADSLAALAVDWLAGNLYWSDPSRALLHVARLDGSHRYVLKDTDPFAVTVLAMDPVRGWLFLSGGSWIQRMRPDASAPQLLYNGTAVAHIALDTEKQTVYWIEWWDEVSIWSVSYVGGARRGIWRGAPLRHPVALALHGGMLYWLDTMLAQGGAARAPLSDLKNYTLLVDNAGDSLKDILIWSREEQRAAESVNPCAMEAGYGGCEALCLWDGARAHCACPHGALAPDNRTCTPHTSFLMYARVSKIDSIHLQDENNLNSPYPPIENKTLMRNAIALAYEYETQTLLYSDIQRGSINSVHFNGSEHRVLLDKCGAVEGMVVSPQTRTLFWTCASCAALRSASLPALRSTPLARRQALVRTLLQLDAGDRPRAIDHDPCEQRVYWTNWNEKRPRISRAQASGRGAQDIVTTDVLMPNALALEHDAKLLYWADARLDKIERTRYDGSHRRIVTQSRSEHPYALAVGGGLRVLDGLGVSQCASCGPSRRSRAPSASRRASPLRRRVHRSRSSPMFVGPLRRDERRLRRAVRGGGERARAMRLRRRPRVGARRSRVPTREGCLSSGHVRVRGGRLSARAARLRRPSRSCPAESVACGAGGRCAPQSRVCDGHPDCDDGADERDCDCAPEQYRCTDGTCVPIAARCDGAAQCPDGSDESACGANTCGPGSLRCEEGGACYPPAARCDDHFDCADRSDEADCPSGSTVSFGSSREAFEAPSLSCHSAQFRCGGGAPGAVECIPLAWLCDGRPDCSDGSDEAEHCGKRNETGGECGGGAGRCACAPGSFRCAHSALCLHTSLYCDGDADCEDGSDEPPGCSARATPSLVAGAAVSVDNATVEEEGALLCAGEVGAVYCAGRCVSAALVCDGRDHCLDGAGGGAGSDEDPFVCSSYARAFGTELQAAVSGGVCSRTEWRCGNGACVPRDSLCDGVDFCGDFTDESHCNIDECEVSNGGCAHNCTDLPVGRACWCRPGWRLGAAGECRDVDECAEDEPCDHRCRNTIGSFVCSCSPGYRLMQDGVSCLPISPMEASLIFTNRYYIRRTAIRADDDEVRGDASTSLLVHNLTNAVALDAEWARGCLYWSDVTRLGSSIKRVCRPNALRGAASPPGPPPLRLPALHPDEYKVVAGATLQNPDGLAVDWVAGNVYWCDKGTDTIEAARLDGRHRRVIVRNGLREPRALALHPAAAHLYWSDWGSEPQIGRAGMDGSQPEILIADNLGWPNALTVSYASKELYFADAREDYIAVADLDGGRVRILFSRERMPWLRLHHVFAIAAWGGRIYWSDWETRAVESCRRRPDMRYNDSAVQPLASGGAWRCRTEVHTVHKPMDLRVLHPARQPPSPELSSMCERLNCSGLCLLSPGPKAKCACPEHWALQSDGRSCAPNCTSAHFVCERALKCIPFWWKCDTQDDCGDGSDEPESCPAFRCSPGQFQCSNGRCVHPAHICDGTQQCGDGSDEVDCDRFTCLSSQWKCRGNASAAVSARCVSSAARCNGRADCHDGDDELDCPPRTCPPQHFTCGNGACVPLVWLCDQDSDCEDKSDEGDLCAARTCARAEFRCSSGRCIPRDWLCDGDPDCPEREDERDCALRSVCEATYFRCGDARCIPGRWRCDFEEDCADGSDERDCTPRNCSESEFRCDNGECIRGSLRCSGAPDCSAGEDEAGCAPQCGNSARPCLGTGECLPSEWWCDGEEDCPDGSDEAVCGAAASGRDDRCGARLACGTRCVPAAWRCDGRKDCPDGSDERADVCASTVCTPPMIRCGDNTCVPPNLLCDGHADCADGADEDKLCREFEERLCGEDQFLCEDGRCVASDETCSPERGDCTWRSCPQICMPKHSHNHTCKCAFGYRQRVLADKRVTCEAQGEEARVLVWSRGRLRLWELLKHEHRDASHRENDTLELTSLAAALVDGEWWTWWGDGAGRLRRLRLGSLRPAGARHDALLPWPDVPADGGDLESIVSHCGSIRGVALDAVAGRVYWTAVEEDGARGYVGSAALDGRRRVTVWRKRGAEPDDVVVSAETGELFWSERGAEPGVYRASLSGADVTWLVRRGVRRVTALALDAPSSRLYFVDPYRGTLESIALDGSDRALLLRFEQHASSEPRSDRDRVSAVVTGRGCARIAVWEDAVWCAGARGLAPLPRRPTPGARLALLYRHREPVSALAVLHPAVHASPAPSGDPCALQSGEPACDESAECVRGVRGSPPVCLCPDGLQPTSIAPDRHRQCVISSSATRGEDKCSKSCGPGACVGRGKSAKCVCPPLFAGEHCEHYRCATHCNRRGRCELAANATDGDEPPPLRCTCFPGYEGPRCEIETDPCASLECVHGQCARVSHRAAYCACAPLFTGPRCDRCLDLGNEDCLCEGKCLHGGLCHVIAGDWMCSCPSGWRGRRCELPSTGDRNGTEHRSDAIADESHSELITIVIPTAPGRFDRVIDLTVTVEARKVTCHKFKAGTIYLLLNTPRLAPDEVTPPRPSPSPLDDFECASGLRPECFEREMEKDDVDEQWANAPLTTPYSMVRKRRSDETPLWCSDACRHGGRCVAVEAEGGERGACACYGAWGGPTCAHYVGHDHACLSLACPSPAICVWRHTDISSPGAPRCACPAGASCAPRGLAGPQSEAAGAWLAGLLALSAIVAVLVGAAFVMRRRRRGAFVHARLAENVEINNPMYLGGEDERADRHSHNNGRNHFANPVYESVYEPPRNPVDEDADLLERSEGSPPPAEGAALL</sequence>
<evidence type="ECO:0000313" key="22">
    <source>
        <dbReference type="Proteomes" id="UP001497472"/>
    </source>
</evidence>
<feature type="disulfide bond" evidence="15">
    <location>
        <begin position="2935"/>
        <end position="2947"/>
    </location>
</feature>
<feature type="disulfide bond" evidence="15">
    <location>
        <begin position="3472"/>
        <end position="3487"/>
    </location>
</feature>
<feature type="disulfide bond" evidence="15">
    <location>
        <begin position="1147"/>
        <end position="1162"/>
    </location>
</feature>
<feature type="repeat" description="LDL-receptor class B" evidence="16">
    <location>
        <begin position="3170"/>
        <end position="3212"/>
    </location>
</feature>
<evidence type="ECO:0000256" key="17">
    <source>
        <dbReference type="SAM" id="MobiDB-lite"/>
    </source>
</evidence>
<feature type="disulfide bond" evidence="15">
    <location>
        <begin position="3676"/>
        <end position="3691"/>
    </location>
</feature>
<feature type="disulfide bond" evidence="15">
    <location>
        <begin position="2671"/>
        <end position="2686"/>
    </location>
</feature>
<dbReference type="FunFam" id="2.10.25.10:FF:000009">
    <property type="entry name" value="Low-density lipoprotein receptor isoform 1"/>
    <property type="match status" value="2"/>
</dbReference>
<evidence type="ECO:0000256" key="7">
    <source>
        <dbReference type="ARBA" id="ARBA00022737"/>
    </source>
</evidence>
<dbReference type="InterPro" id="IPR018097">
    <property type="entry name" value="EGF_Ca-bd_CS"/>
</dbReference>
<feature type="repeat" description="LDL-receptor class B" evidence="16">
    <location>
        <begin position="1399"/>
        <end position="1441"/>
    </location>
</feature>
<feature type="disulfide bond" evidence="14">
    <location>
        <begin position="4326"/>
        <end position="4335"/>
    </location>
</feature>
<feature type="signal peptide" evidence="19">
    <location>
        <begin position="1"/>
        <end position="25"/>
    </location>
</feature>
<feature type="disulfide bond" evidence="15">
    <location>
        <begin position="3545"/>
        <end position="3563"/>
    </location>
</feature>
<feature type="domain" description="EGF-like" evidence="20">
    <location>
        <begin position="3010"/>
        <end position="3049"/>
    </location>
</feature>
<feature type="disulfide bond" evidence="15">
    <location>
        <begin position="2954"/>
        <end position="2969"/>
    </location>
</feature>
<dbReference type="Gene3D" id="2.10.25.10">
    <property type="entry name" value="Laminin"/>
    <property type="match status" value="9"/>
</dbReference>
<evidence type="ECO:0000256" key="8">
    <source>
        <dbReference type="ARBA" id="ARBA00022837"/>
    </source>
</evidence>
<dbReference type="FunFam" id="2.10.25.10:FF:000240">
    <property type="entry name" value="Vitamin K-dependent protein S"/>
    <property type="match status" value="1"/>
</dbReference>
<feature type="transmembrane region" description="Helical" evidence="18">
    <location>
        <begin position="4647"/>
        <end position="4669"/>
    </location>
</feature>
<feature type="domain" description="EGF-like" evidence="20">
    <location>
        <begin position="4550"/>
        <end position="4589"/>
    </location>
</feature>
<feature type="disulfide bond" evidence="15">
    <location>
        <begin position="2652"/>
        <end position="2664"/>
    </location>
</feature>
<keyword evidence="12" id="KW-0675">Receptor</keyword>
<name>A0AAV1J6W4_9NEOP</name>
<evidence type="ECO:0000256" key="9">
    <source>
        <dbReference type="ARBA" id="ARBA00022989"/>
    </source>
</evidence>
<dbReference type="PROSITE" id="PS01187">
    <property type="entry name" value="EGF_CA"/>
    <property type="match status" value="2"/>
</dbReference>
<feature type="disulfide bond" evidence="15">
    <location>
        <begin position="3453"/>
        <end position="3465"/>
    </location>
</feature>
<proteinExistence type="predicted"/>
<dbReference type="SUPFAM" id="SSF63825">
    <property type="entry name" value="YWTD domain"/>
    <property type="match status" value="8"/>
</dbReference>
<dbReference type="InterPro" id="IPR009030">
    <property type="entry name" value="Growth_fac_rcpt_cys_sf"/>
</dbReference>
<feature type="disulfide bond" evidence="15">
    <location>
        <begin position="1079"/>
        <end position="1094"/>
    </location>
</feature>
<feature type="disulfide bond" evidence="15">
    <location>
        <begin position="1135"/>
        <end position="1153"/>
    </location>
</feature>
<dbReference type="GO" id="GO:0005886">
    <property type="term" value="C:plasma membrane"/>
    <property type="evidence" value="ECO:0007669"/>
    <property type="project" value="UniProtKB-SubCell"/>
</dbReference>
<feature type="repeat" description="LDL-receptor class B" evidence="16">
    <location>
        <begin position="3213"/>
        <end position="3256"/>
    </location>
</feature>
<feature type="disulfide bond" evidence="15">
    <location>
        <begin position="3578"/>
        <end position="3590"/>
    </location>
</feature>
<feature type="domain" description="EGF-like" evidence="20">
    <location>
        <begin position="4382"/>
        <end position="4417"/>
    </location>
</feature>
<dbReference type="InterPro" id="IPR000033">
    <property type="entry name" value="LDLR_classB_rpt"/>
</dbReference>
<dbReference type="PROSITE" id="PS50068">
    <property type="entry name" value="LDLRA_2"/>
    <property type="match status" value="25"/>
</dbReference>
<dbReference type="GO" id="GO:0043235">
    <property type="term" value="C:receptor complex"/>
    <property type="evidence" value="ECO:0007669"/>
    <property type="project" value="TreeGrafter"/>
</dbReference>
<dbReference type="FunFam" id="2.120.10.30:FF:000132">
    <property type="entry name" value="Uncharacterized protein"/>
    <property type="match status" value="1"/>
</dbReference>
<feature type="disulfide bond" evidence="15">
    <location>
        <begin position="3518"/>
        <end position="3533"/>
    </location>
</feature>
<dbReference type="InterPro" id="IPR000152">
    <property type="entry name" value="EGF-type_Asp/Asn_hydroxyl_site"/>
</dbReference>
<evidence type="ECO:0000256" key="4">
    <source>
        <dbReference type="ARBA" id="ARBA00022583"/>
    </source>
</evidence>
<feature type="disulfide bond" evidence="14">
    <location>
        <begin position="4364"/>
        <end position="4373"/>
    </location>
</feature>
<keyword evidence="5 18" id="KW-0812">Transmembrane</keyword>
<dbReference type="Gene3D" id="4.10.400.10">
    <property type="entry name" value="Low-density Lipoprotein Receptor"/>
    <property type="match status" value="25"/>
</dbReference>
<feature type="disulfide bond" evidence="15">
    <location>
        <begin position="3460"/>
        <end position="3478"/>
    </location>
</feature>
<evidence type="ECO:0000256" key="6">
    <source>
        <dbReference type="ARBA" id="ARBA00022729"/>
    </source>
</evidence>
<feature type="disulfide bond" evidence="15">
    <location>
        <begin position="3787"/>
        <end position="3805"/>
    </location>
</feature>
<feature type="disulfide bond" evidence="15">
    <location>
        <begin position="2711"/>
        <end position="2726"/>
    </location>
</feature>
<dbReference type="FunFam" id="4.10.400.10:FF:000034">
    <property type="entry name" value="Low-density lipoprotein receptor-related protein 2"/>
    <property type="match status" value="3"/>
</dbReference>
<dbReference type="SUPFAM" id="SSF57196">
    <property type="entry name" value="EGF/Laminin"/>
    <property type="match status" value="4"/>
</dbReference>
<keyword evidence="13" id="KW-0325">Glycoprotein</keyword>
<feature type="disulfide bond" evidence="15">
    <location>
        <begin position="2635"/>
        <end position="2650"/>
    </location>
</feature>
<dbReference type="FunFam" id="4.10.400.10:FF:000045">
    <property type="entry name" value="Low-density lipoprotein receptor-related protein 2"/>
    <property type="match status" value="1"/>
</dbReference>
<feature type="disulfide bond" evidence="15">
    <location>
        <begin position="932"/>
        <end position="944"/>
    </location>
</feature>
<feature type="disulfide bond" evidence="15">
    <location>
        <begin position="3585"/>
        <end position="3603"/>
    </location>
</feature>
<keyword evidence="7" id="KW-0677">Repeat</keyword>
<dbReference type="CDD" id="cd00054">
    <property type="entry name" value="EGF_CA"/>
    <property type="match status" value="3"/>
</dbReference>
<evidence type="ECO:0000256" key="18">
    <source>
        <dbReference type="SAM" id="Phobius"/>
    </source>
</evidence>
<feature type="domain" description="EGF-like" evidence="20">
    <location>
        <begin position="4293"/>
        <end position="4336"/>
    </location>
</feature>
<feature type="repeat" description="LDL-receptor class B" evidence="16">
    <location>
        <begin position="1671"/>
        <end position="1715"/>
    </location>
</feature>
<dbReference type="PANTHER" id="PTHR22722">
    <property type="entry name" value="LOW-DENSITY LIPOPROTEIN RECEPTOR-RELATED PROTEIN 2-RELATED"/>
    <property type="match status" value="1"/>
</dbReference>
<keyword evidence="22" id="KW-1185">Reference proteome</keyword>
<feature type="disulfide bond" evidence="15">
    <location>
        <begin position="3637"/>
        <end position="3652"/>
    </location>
</feature>
<evidence type="ECO:0000256" key="19">
    <source>
        <dbReference type="SAM" id="SignalP"/>
    </source>
</evidence>
<dbReference type="PROSITE" id="PS50026">
    <property type="entry name" value="EGF_3"/>
    <property type="match status" value="5"/>
</dbReference>
<reference evidence="21 22" key="1">
    <citation type="submission" date="2023-11" db="EMBL/GenBank/DDBJ databases">
        <authorList>
            <person name="Okamura Y."/>
        </authorList>
    </citation>
    <scope>NUCLEOTIDE SEQUENCE [LARGE SCALE GENOMIC DNA]</scope>
</reference>
<feature type="compositionally biased region" description="Low complexity" evidence="17">
    <location>
        <begin position="2510"/>
        <end position="2526"/>
    </location>
</feature>
<keyword evidence="9 18" id="KW-1133">Transmembrane helix</keyword>
<keyword evidence="10 18" id="KW-0472">Membrane</keyword>
<feature type="disulfide bond" evidence="14">
    <location>
        <begin position="4342"/>
        <end position="4352"/>
    </location>
</feature>
<dbReference type="PROSITE" id="PS51120">
    <property type="entry name" value="LDLRB"/>
    <property type="match status" value="10"/>
</dbReference>
<dbReference type="PROSITE" id="PS00022">
    <property type="entry name" value="EGF_1"/>
    <property type="match status" value="4"/>
</dbReference>
<dbReference type="Pfam" id="PF00057">
    <property type="entry name" value="Ldl_recept_a"/>
    <property type="match status" value="22"/>
</dbReference>
<feature type="disulfide bond" evidence="15">
    <location>
        <begin position="1060"/>
        <end position="1072"/>
    </location>
</feature>
<evidence type="ECO:0000256" key="2">
    <source>
        <dbReference type="ARBA" id="ARBA00022475"/>
    </source>
</evidence>
<dbReference type="SMART" id="SM00181">
    <property type="entry name" value="EGF"/>
    <property type="match status" value="20"/>
</dbReference>
<keyword evidence="6 19" id="KW-0732">Signal</keyword>
<dbReference type="GO" id="GO:0005509">
    <property type="term" value="F:calcium ion binding"/>
    <property type="evidence" value="ECO:0007669"/>
    <property type="project" value="InterPro"/>
</dbReference>
<feature type="disulfide bond" evidence="15">
    <location>
        <begin position="3538"/>
        <end position="3550"/>
    </location>
</feature>
<feature type="disulfide bond" evidence="15">
    <location>
        <begin position="1128"/>
        <end position="1140"/>
    </location>
</feature>
<feature type="disulfide bond" evidence="15">
    <location>
        <begin position="56"/>
        <end position="71"/>
    </location>
</feature>
<dbReference type="EMBL" id="CAVLEF010000004">
    <property type="protein sequence ID" value="CAK1543700.1"/>
    <property type="molecule type" value="Genomic_DNA"/>
</dbReference>
<dbReference type="InterPro" id="IPR001881">
    <property type="entry name" value="EGF-like_Ca-bd_dom"/>
</dbReference>
<dbReference type="InterPro" id="IPR036055">
    <property type="entry name" value="LDL_receptor-like_sf"/>
</dbReference>
<gene>
    <name evidence="21" type="ORF">LNINA_LOCUS3501</name>
</gene>
<feature type="disulfide bond" evidence="14">
    <location>
        <begin position="4297"/>
        <end position="4307"/>
    </location>
</feature>
<dbReference type="Pfam" id="PF07645">
    <property type="entry name" value="EGF_CA"/>
    <property type="match status" value="2"/>
</dbReference>
<feature type="disulfide bond" evidence="15">
    <location>
        <begin position="3780"/>
        <end position="3792"/>
    </location>
</feature>
<keyword evidence="11 14" id="KW-1015">Disulfide bond</keyword>
<dbReference type="InterPro" id="IPR000742">
    <property type="entry name" value="EGF"/>
</dbReference>
<dbReference type="InterPro" id="IPR049883">
    <property type="entry name" value="NOTCH1_EGF-like"/>
</dbReference>
<evidence type="ECO:0000256" key="16">
    <source>
        <dbReference type="PROSITE-ProRule" id="PRU00461"/>
    </source>
</evidence>
<protein>
    <recommendedName>
        <fullName evidence="20">EGF-like domain-containing protein</fullName>
    </recommendedName>
</protein>
<dbReference type="InterPro" id="IPR023415">
    <property type="entry name" value="LDLR_class-A_CS"/>
</dbReference>
<feature type="disulfide bond" evidence="15">
    <location>
        <begin position="3664"/>
        <end position="3682"/>
    </location>
</feature>
<feature type="disulfide bond" evidence="15">
    <location>
        <begin position="3657"/>
        <end position="3669"/>
    </location>
</feature>
<dbReference type="Gene3D" id="2.120.10.30">
    <property type="entry name" value="TolB, C-terminal domain"/>
    <property type="match status" value="8"/>
</dbReference>
<feature type="region of interest" description="Disordered" evidence="17">
    <location>
        <begin position="2510"/>
        <end position="2542"/>
    </location>
</feature>
<feature type="region of interest" description="Disordered" evidence="17">
    <location>
        <begin position="4697"/>
        <end position="4752"/>
    </location>
</feature>
<dbReference type="SMART" id="SM00179">
    <property type="entry name" value="EGF_CA"/>
    <property type="match status" value="7"/>
</dbReference>
<feature type="repeat" description="LDL-receptor class B" evidence="16">
    <location>
        <begin position="646"/>
        <end position="688"/>
    </location>
</feature>
<dbReference type="PANTHER" id="PTHR22722:SF5">
    <property type="entry name" value="LOW-DENSITY LIPOPROTEIN RECEPTOR-RELATED PROTEIN 1B"/>
    <property type="match status" value="1"/>
</dbReference>
<comment type="caution">
    <text evidence="14">Lacks conserved residue(s) required for the propagation of feature annotation.</text>
</comment>
<accession>A0AAV1J6W4</accession>
<dbReference type="Pfam" id="PF14670">
    <property type="entry name" value="FXa_inhibition"/>
    <property type="match status" value="1"/>
</dbReference>
<dbReference type="GO" id="GO:0005041">
    <property type="term" value="F:low-density lipoprotein particle receptor activity"/>
    <property type="evidence" value="ECO:0007669"/>
    <property type="project" value="TreeGrafter"/>
</dbReference>
<organism evidence="21 22">
    <name type="scientific">Leptosia nina</name>
    <dbReference type="NCBI Taxonomy" id="320188"/>
    <lineage>
        <taxon>Eukaryota</taxon>
        <taxon>Metazoa</taxon>
        <taxon>Ecdysozoa</taxon>
        <taxon>Arthropoda</taxon>
        <taxon>Hexapoda</taxon>
        <taxon>Insecta</taxon>
        <taxon>Pterygota</taxon>
        <taxon>Neoptera</taxon>
        <taxon>Endopterygota</taxon>
        <taxon>Lepidoptera</taxon>
        <taxon>Glossata</taxon>
        <taxon>Ditrysia</taxon>
        <taxon>Papilionoidea</taxon>
        <taxon>Pieridae</taxon>
        <taxon>Pierinae</taxon>
        <taxon>Leptosia</taxon>
    </lineage>
</organism>
<dbReference type="PROSITE" id="PS01186">
    <property type="entry name" value="EGF_2"/>
    <property type="match status" value="5"/>
</dbReference>
<dbReference type="Proteomes" id="UP001497472">
    <property type="component" value="Unassembled WGS sequence"/>
</dbReference>
<feature type="compositionally biased region" description="Basic and acidic residues" evidence="17">
    <location>
        <begin position="1110"/>
        <end position="1119"/>
    </location>
</feature>
<comment type="subcellular location">
    <subcellularLocation>
        <location evidence="1">Cell membrane</location>
        <topology evidence="1">Single-pass type I membrane protein</topology>
    </subcellularLocation>
</comment>
<dbReference type="CDD" id="cd00112">
    <property type="entry name" value="LDLa"/>
    <property type="match status" value="25"/>
</dbReference>
<feature type="disulfide bond" evidence="15">
    <location>
        <begin position="3715"/>
        <end position="3730"/>
    </location>
</feature>
<feature type="repeat" description="LDL-receptor class B" evidence="16">
    <location>
        <begin position="1491"/>
        <end position="1535"/>
    </location>
</feature>
<evidence type="ECO:0000256" key="14">
    <source>
        <dbReference type="PROSITE-ProRule" id="PRU00076"/>
    </source>
</evidence>
<feature type="disulfide bond" evidence="15">
    <location>
        <begin position="2659"/>
        <end position="2677"/>
    </location>
</feature>
<feature type="chain" id="PRO_5043651227" description="EGF-like domain-containing protein" evidence="19">
    <location>
        <begin position="26"/>
        <end position="4752"/>
    </location>
</feature>
<evidence type="ECO:0000313" key="21">
    <source>
        <dbReference type="EMBL" id="CAK1543700.1"/>
    </source>
</evidence>
<dbReference type="FunFam" id="4.10.400.10:FF:000065">
    <property type="entry name" value="Transmembrane protease serine 7"/>
    <property type="match status" value="1"/>
</dbReference>
<evidence type="ECO:0000256" key="15">
    <source>
        <dbReference type="PROSITE-ProRule" id="PRU00124"/>
    </source>
</evidence>
<feature type="repeat" description="LDL-receptor class B" evidence="16">
    <location>
        <begin position="2045"/>
        <end position="2087"/>
    </location>
</feature>
<feature type="disulfide bond" evidence="15">
    <location>
        <begin position="3597"/>
        <end position="3612"/>
    </location>
</feature>
<keyword evidence="4" id="KW-0254">Endocytosis</keyword>
<feature type="disulfide bond" evidence="14">
    <location>
        <begin position="4386"/>
        <end position="4396"/>
    </location>
</feature>